<sequence length="91" mass="10931">MISPQINMKFQVMLKPRAEKQLEKLPKADYYRILSAFSILSNNPFIGKKMLGEYYGCYNYRVWPYRIICNIYKKQMFVLILQVGHRQGIYK</sequence>
<keyword evidence="2" id="KW-1277">Toxin-antitoxin system</keyword>
<evidence type="ECO:0000313" key="4">
    <source>
        <dbReference type="Proteomes" id="UP000230184"/>
    </source>
</evidence>
<dbReference type="Gene3D" id="3.30.2310.20">
    <property type="entry name" value="RelE-like"/>
    <property type="match status" value="1"/>
</dbReference>
<dbReference type="PANTHER" id="PTHR35601">
    <property type="entry name" value="TOXIN RELE"/>
    <property type="match status" value="1"/>
</dbReference>
<dbReference type="InterPro" id="IPR007712">
    <property type="entry name" value="RelE/ParE_toxin"/>
</dbReference>
<dbReference type="SUPFAM" id="SSF143011">
    <property type="entry name" value="RelE-like"/>
    <property type="match status" value="1"/>
</dbReference>
<dbReference type="EMBL" id="PEWY01000056">
    <property type="protein sequence ID" value="PIU37252.1"/>
    <property type="molecule type" value="Genomic_DNA"/>
</dbReference>
<dbReference type="PANTHER" id="PTHR35601:SF1">
    <property type="entry name" value="TOXIN RELE"/>
    <property type="match status" value="1"/>
</dbReference>
<comment type="similarity">
    <text evidence="1">Belongs to the RelE toxin family.</text>
</comment>
<dbReference type="AlphaFoldDB" id="A0A2M6YUY9"/>
<evidence type="ECO:0000256" key="1">
    <source>
        <dbReference type="ARBA" id="ARBA00006226"/>
    </source>
</evidence>
<organism evidence="3 4">
    <name type="scientific">Candidatus Roizmanbacteria bacterium CG07_land_8_20_14_0_80_34_15</name>
    <dbReference type="NCBI Taxonomy" id="1974849"/>
    <lineage>
        <taxon>Bacteria</taxon>
        <taxon>Candidatus Roizmaniibacteriota</taxon>
    </lineage>
</organism>
<dbReference type="Proteomes" id="UP000230184">
    <property type="component" value="Unassembled WGS sequence"/>
</dbReference>
<protein>
    <submittedName>
        <fullName evidence="3">Type II toxin-antitoxin system RelE/ParE family toxin</fullName>
    </submittedName>
</protein>
<name>A0A2M6YUY9_9BACT</name>
<reference evidence="4" key="1">
    <citation type="submission" date="2017-09" db="EMBL/GenBank/DDBJ databases">
        <title>Depth-based differentiation of microbial function through sediment-hosted aquifers and enrichment of novel symbionts in the deep terrestrial subsurface.</title>
        <authorList>
            <person name="Probst A.J."/>
            <person name="Ladd B."/>
            <person name="Jarett J.K."/>
            <person name="Geller-Mcgrath D.E."/>
            <person name="Sieber C.M.K."/>
            <person name="Emerson J.B."/>
            <person name="Anantharaman K."/>
            <person name="Thomas B.C."/>
            <person name="Malmstrom R."/>
            <person name="Stieglmeier M."/>
            <person name="Klingl A."/>
            <person name="Woyke T."/>
            <person name="Ryan C.M."/>
            <person name="Banfield J.F."/>
        </authorList>
    </citation>
    <scope>NUCLEOTIDE SEQUENCE [LARGE SCALE GENOMIC DNA]</scope>
</reference>
<evidence type="ECO:0000256" key="2">
    <source>
        <dbReference type="ARBA" id="ARBA00022649"/>
    </source>
</evidence>
<comment type="caution">
    <text evidence="3">The sequence shown here is derived from an EMBL/GenBank/DDBJ whole genome shotgun (WGS) entry which is preliminary data.</text>
</comment>
<evidence type="ECO:0000313" key="3">
    <source>
        <dbReference type="EMBL" id="PIU37252.1"/>
    </source>
</evidence>
<proteinExistence type="inferred from homology"/>
<dbReference type="InterPro" id="IPR035093">
    <property type="entry name" value="RelE/ParE_toxin_dom_sf"/>
</dbReference>
<gene>
    <name evidence="3" type="ORF">COT02_01800</name>
</gene>
<accession>A0A2M6YUY9</accession>
<dbReference type="Pfam" id="PF05016">
    <property type="entry name" value="ParE_toxin"/>
    <property type="match status" value="1"/>
</dbReference>